<organism evidence="2 3">
    <name type="scientific">Macrostomum lignano</name>
    <dbReference type="NCBI Taxonomy" id="282301"/>
    <lineage>
        <taxon>Eukaryota</taxon>
        <taxon>Metazoa</taxon>
        <taxon>Spiralia</taxon>
        <taxon>Lophotrochozoa</taxon>
        <taxon>Platyhelminthes</taxon>
        <taxon>Rhabditophora</taxon>
        <taxon>Macrostomorpha</taxon>
        <taxon>Macrostomida</taxon>
        <taxon>Macrostomidae</taxon>
        <taxon>Macrostomum</taxon>
    </lineage>
</organism>
<dbReference type="AlphaFoldDB" id="A0A1I8J113"/>
<dbReference type="WBParaSite" id="maker-uti_cns_0045372-snap-gene-1.20-mRNA-1">
    <property type="protein sequence ID" value="maker-uti_cns_0045372-snap-gene-1.20-mRNA-1"/>
    <property type="gene ID" value="maker-uti_cns_0045372-snap-gene-1.20"/>
</dbReference>
<feature type="signal peptide" evidence="1">
    <location>
        <begin position="1"/>
        <end position="19"/>
    </location>
</feature>
<evidence type="ECO:0000256" key="1">
    <source>
        <dbReference type="SAM" id="SignalP"/>
    </source>
</evidence>
<dbReference type="SUPFAM" id="SSF49785">
    <property type="entry name" value="Galactose-binding domain-like"/>
    <property type="match status" value="1"/>
</dbReference>
<keyword evidence="2" id="KW-1185">Reference proteome</keyword>
<dbReference type="Gene3D" id="2.60.120.260">
    <property type="entry name" value="Galactose-binding domain-like"/>
    <property type="match status" value="1"/>
</dbReference>
<proteinExistence type="predicted"/>
<reference evidence="3" key="1">
    <citation type="submission" date="2016-11" db="UniProtKB">
        <authorList>
            <consortium name="WormBaseParasite"/>
        </authorList>
    </citation>
    <scope>IDENTIFICATION</scope>
</reference>
<sequence length="182" mass="20219">LLLFLLIAQVALFTTSSSGYELLQKSPVPDCSSSSPAPEVASNPVGLNNAAACALACTVATARWCFGFYMTKSNWCRLVRYDAFIKSWLDTAHCPESIYVLPMPAQFQTPVFVSYVTIYNRNDCCTSRMNKLSLRMDGVECHRVDVSYSVANFTCNAIGSRFRVYSTQSQAVNICEIEFFGH</sequence>
<protein>
    <submittedName>
        <fullName evidence="3">FTP domain-containing protein</fullName>
    </submittedName>
</protein>
<name>A0A1I8J113_9PLAT</name>
<evidence type="ECO:0000313" key="2">
    <source>
        <dbReference type="Proteomes" id="UP000095280"/>
    </source>
</evidence>
<keyword evidence="1" id="KW-0732">Signal</keyword>
<dbReference type="Proteomes" id="UP000095280">
    <property type="component" value="Unplaced"/>
</dbReference>
<accession>A0A1I8J113</accession>
<feature type="chain" id="PRO_5009321358" evidence="1">
    <location>
        <begin position="20"/>
        <end position="182"/>
    </location>
</feature>
<dbReference type="InterPro" id="IPR008979">
    <property type="entry name" value="Galactose-bd-like_sf"/>
</dbReference>
<evidence type="ECO:0000313" key="3">
    <source>
        <dbReference type="WBParaSite" id="maker-uti_cns_0045372-snap-gene-1.20-mRNA-1"/>
    </source>
</evidence>